<reference evidence="1 2" key="1">
    <citation type="submission" date="2018-11" db="EMBL/GenBank/DDBJ databases">
        <authorList>
            <consortium name="Pathogen Informatics"/>
        </authorList>
    </citation>
    <scope>NUCLEOTIDE SEQUENCE [LARGE SCALE GENOMIC DNA]</scope>
    <source>
        <strain evidence="1 2">Zambia</strain>
    </source>
</reference>
<proteinExistence type="predicted"/>
<name>A0A183LNB6_9TREM</name>
<accession>A0A183LNB6</accession>
<keyword evidence="2" id="KW-1185">Reference proteome</keyword>
<organism evidence="1 2">
    <name type="scientific">Schistosoma margrebowiei</name>
    <dbReference type="NCBI Taxonomy" id="48269"/>
    <lineage>
        <taxon>Eukaryota</taxon>
        <taxon>Metazoa</taxon>
        <taxon>Spiralia</taxon>
        <taxon>Lophotrochozoa</taxon>
        <taxon>Platyhelminthes</taxon>
        <taxon>Trematoda</taxon>
        <taxon>Digenea</taxon>
        <taxon>Strigeidida</taxon>
        <taxon>Schistosomatoidea</taxon>
        <taxon>Schistosomatidae</taxon>
        <taxon>Schistosoma</taxon>
    </lineage>
</organism>
<dbReference type="Proteomes" id="UP000277204">
    <property type="component" value="Unassembled WGS sequence"/>
</dbReference>
<evidence type="ECO:0000313" key="1">
    <source>
        <dbReference type="EMBL" id="VDO65393.1"/>
    </source>
</evidence>
<sequence length="178" mass="20492">MSQLKLDHHAVQSSQKAKRKHLETLQHVDVIKKFPEHPEKYVFNHSSIELSPVQIQALSLGPKLCNSTSKTSRLRTQIQFENLSNQTHDLVPTSPENFQHFKSTLVDCSHRYVNAQCSKNNLLTKNHLDQLILLKRNKNLIQSKPDKGAGVVLLDRQYLDKMKLILEDDTKFSKLKES</sequence>
<dbReference type="EMBL" id="UZAI01001799">
    <property type="protein sequence ID" value="VDO65393.1"/>
    <property type="molecule type" value="Genomic_DNA"/>
</dbReference>
<evidence type="ECO:0000313" key="2">
    <source>
        <dbReference type="Proteomes" id="UP000277204"/>
    </source>
</evidence>
<dbReference type="AlphaFoldDB" id="A0A183LNB6"/>
<gene>
    <name evidence="1" type="ORF">SMRZ_LOCUS5291</name>
</gene>
<protein>
    <submittedName>
        <fullName evidence="1">Uncharacterized protein</fullName>
    </submittedName>
</protein>